<evidence type="ECO:0008006" key="3">
    <source>
        <dbReference type="Google" id="ProtNLM"/>
    </source>
</evidence>
<proteinExistence type="predicted"/>
<dbReference type="RefSeq" id="WP_205133137.1">
    <property type="nucleotide sequence ID" value="NZ_JACSNT010000004.1"/>
</dbReference>
<dbReference type="Proteomes" id="UP000729290">
    <property type="component" value="Unassembled WGS sequence"/>
</dbReference>
<evidence type="ECO:0000313" key="2">
    <source>
        <dbReference type="Proteomes" id="UP000729290"/>
    </source>
</evidence>
<protein>
    <recommendedName>
        <fullName evidence="3">DUF4367 domain-containing protein</fullName>
    </recommendedName>
</protein>
<dbReference type="EMBL" id="JACSNV010000002">
    <property type="protein sequence ID" value="MBM6876943.1"/>
    <property type="molecule type" value="Genomic_DNA"/>
</dbReference>
<accession>A0ABS2G8G3</accession>
<name>A0ABS2G8G3_9FIRM</name>
<organism evidence="1 2">
    <name type="scientific">Anaerotignum lactatifermentans</name>
    <dbReference type="NCBI Taxonomy" id="160404"/>
    <lineage>
        <taxon>Bacteria</taxon>
        <taxon>Bacillati</taxon>
        <taxon>Bacillota</taxon>
        <taxon>Clostridia</taxon>
        <taxon>Lachnospirales</taxon>
        <taxon>Anaerotignaceae</taxon>
        <taxon>Anaerotignum</taxon>
    </lineage>
</organism>
<sequence length="249" mass="27560">MKMDHLDNSIRQVLEAKAERINISEDMEARILREVSARKRKEHGRMKGFGKKIAAAAAAACLITGTCYAAVTLHGVESHTRMEYTSFAQMEKAEEKAGFDGKFVERFENGFTFYLGGTGYTQGMDENGSGVGKEYSALTLTYKNEEDQLLSLTITNGDPSVDAGETFAEGYSVLNCKFVPPDYELTKEDLAKQESGELNIAYGTATVEEETVESYGWVDDGLYYVLSASDCDLGREEMENMAQEIMDAQ</sequence>
<keyword evidence="2" id="KW-1185">Reference proteome</keyword>
<reference evidence="1 2" key="1">
    <citation type="journal article" date="2021" name="Sci. Rep.">
        <title>The distribution of antibiotic resistance genes in chicken gut microbiota commensals.</title>
        <authorList>
            <person name="Juricova H."/>
            <person name="Matiasovicova J."/>
            <person name="Kubasova T."/>
            <person name="Cejkova D."/>
            <person name="Rychlik I."/>
        </authorList>
    </citation>
    <scope>NUCLEOTIDE SEQUENCE [LARGE SCALE GENOMIC DNA]</scope>
    <source>
        <strain evidence="1 2">An431b</strain>
    </source>
</reference>
<comment type="caution">
    <text evidence="1">The sequence shown here is derived from an EMBL/GenBank/DDBJ whole genome shotgun (WGS) entry which is preliminary data.</text>
</comment>
<gene>
    <name evidence="1" type="ORF">H9X83_02060</name>
</gene>
<evidence type="ECO:0000313" key="1">
    <source>
        <dbReference type="EMBL" id="MBM6876943.1"/>
    </source>
</evidence>